<proteinExistence type="predicted"/>
<organism evidence="1 2">
    <name type="scientific">Gigaspora margarita</name>
    <dbReference type="NCBI Taxonomy" id="4874"/>
    <lineage>
        <taxon>Eukaryota</taxon>
        <taxon>Fungi</taxon>
        <taxon>Fungi incertae sedis</taxon>
        <taxon>Mucoromycota</taxon>
        <taxon>Glomeromycotina</taxon>
        <taxon>Glomeromycetes</taxon>
        <taxon>Diversisporales</taxon>
        <taxon>Gigasporaceae</taxon>
        <taxon>Gigaspora</taxon>
    </lineage>
</organism>
<dbReference type="Proteomes" id="UP000789901">
    <property type="component" value="Unassembled WGS sequence"/>
</dbReference>
<dbReference type="EMBL" id="CAJVQB010121691">
    <property type="protein sequence ID" value="CAG8853239.1"/>
    <property type="molecule type" value="Genomic_DNA"/>
</dbReference>
<evidence type="ECO:0000313" key="1">
    <source>
        <dbReference type="EMBL" id="CAG8853239.1"/>
    </source>
</evidence>
<protein>
    <submittedName>
        <fullName evidence="1">42717_t:CDS:1</fullName>
    </submittedName>
</protein>
<gene>
    <name evidence="1" type="ORF">GMARGA_LOCUS42060</name>
</gene>
<evidence type="ECO:0000313" key="2">
    <source>
        <dbReference type="Proteomes" id="UP000789901"/>
    </source>
</evidence>
<keyword evidence="2" id="KW-1185">Reference proteome</keyword>
<sequence length="123" mass="14186">KSESNKVFNRRKAQKIQKAKKQHECAKLIDLDKLGHSLSDVKKVIKPEYASPEIKRSSKYQKKHKGSPSTLCIEVNQNHKRFDDLKIHLPIAPNLNYVNDGIWPAWALLDNYNDANYDSKSNN</sequence>
<accession>A0ABN7XG74</accession>
<comment type="caution">
    <text evidence="1">The sequence shown here is derived from an EMBL/GenBank/DDBJ whole genome shotgun (WGS) entry which is preliminary data.</text>
</comment>
<name>A0ABN7XG74_GIGMA</name>
<reference evidence="1 2" key="1">
    <citation type="submission" date="2021-06" db="EMBL/GenBank/DDBJ databases">
        <authorList>
            <person name="Kallberg Y."/>
            <person name="Tangrot J."/>
            <person name="Rosling A."/>
        </authorList>
    </citation>
    <scope>NUCLEOTIDE SEQUENCE [LARGE SCALE GENOMIC DNA]</scope>
    <source>
        <strain evidence="1 2">120-4 pot B 10/14</strain>
    </source>
</reference>
<feature type="non-terminal residue" evidence="1">
    <location>
        <position position="1"/>
    </location>
</feature>